<evidence type="ECO:0000259" key="1">
    <source>
        <dbReference type="Pfam" id="PF05116"/>
    </source>
</evidence>
<dbReference type="SUPFAM" id="SSF56784">
    <property type="entry name" value="HAD-like"/>
    <property type="match status" value="1"/>
</dbReference>
<gene>
    <name evidence="2" type="ORF">KCG35_15650</name>
</gene>
<dbReference type="EMBL" id="JAGSOY010000039">
    <property type="protein sequence ID" value="MBU2712502.1"/>
    <property type="molecule type" value="Genomic_DNA"/>
</dbReference>
<dbReference type="Proteomes" id="UP000690515">
    <property type="component" value="Unassembled WGS sequence"/>
</dbReference>
<dbReference type="InterPro" id="IPR023214">
    <property type="entry name" value="HAD_sf"/>
</dbReference>
<keyword evidence="3" id="KW-1185">Reference proteome</keyword>
<protein>
    <recommendedName>
        <fullName evidence="1">Sucrose phosphatase-like domain-containing protein</fullName>
    </recommendedName>
</protein>
<dbReference type="PIRSF" id="PIRSF030802">
    <property type="entry name" value="UCP030802"/>
    <property type="match status" value="1"/>
</dbReference>
<dbReference type="InterPro" id="IPR036412">
    <property type="entry name" value="HAD-like_sf"/>
</dbReference>
<dbReference type="InterPro" id="IPR024197">
    <property type="entry name" value="TPP-like"/>
</dbReference>
<dbReference type="Pfam" id="PF05116">
    <property type="entry name" value="S6PP"/>
    <property type="match status" value="1"/>
</dbReference>
<evidence type="ECO:0000313" key="3">
    <source>
        <dbReference type="Proteomes" id="UP000690515"/>
    </source>
</evidence>
<comment type="caution">
    <text evidence="2">The sequence shown here is derived from an EMBL/GenBank/DDBJ whole genome shotgun (WGS) entry which is preliminary data.</text>
</comment>
<dbReference type="Gene3D" id="3.40.50.1000">
    <property type="entry name" value="HAD superfamily/HAD-like"/>
    <property type="match status" value="1"/>
</dbReference>
<evidence type="ECO:0000313" key="2">
    <source>
        <dbReference type="EMBL" id="MBU2712502.1"/>
    </source>
</evidence>
<organism evidence="2 3">
    <name type="scientific">Zooshikella harenae</name>
    <dbReference type="NCBI Taxonomy" id="2827238"/>
    <lineage>
        <taxon>Bacteria</taxon>
        <taxon>Pseudomonadati</taxon>
        <taxon>Pseudomonadota</taxon>
        <taxon>Gammaproteobacteria</taxon>
        <taxon>Oceanospirillales</taxon>
        <taxon>Zooshikellaceae</taxon>
        <taxon>Zooshikella</taxon>
    </lineage>
</organism>
<dbReference type="RefSeq" id="WP_215820730.1">
    <property type="nucleotide sequence ID" value="NZ_JAGSOY010000039.1"/>
</dbReference>
<feature type="domain" description="Sucrose phosphatase-like" evidence="1">
    <location>
        <begin position="78"/>
        <end position="228"/>
    </location>
</feature>
<proteinExistence type="predicted"/>
<name>A0ABS5ZEL3_9GAMM</name>
<sequence>MSYVVFTDIDDTVIQTERKCSASDNLYPGAVNREGKVISFYTEQQHKLLNLFNGGVLIPVTGRNYAALCRTKLDFKHEIIINHGALVLNSNHMLDEAWYQQISPELSTWRVQLAEWAKDVQLIISEHKLPLRVKVIEDFNVSCYVSIKVDNKQNKIEDFLSQLAPVVNAVNSHQETLVHINGSNMALLPPYASKANAVTFLKQKYQAIDSHTLFVGAGDSLSDLGFMKACDYLLVPKCSQISDSAFDE</sequence>
<accession>A0ABS5ZEL3</accession>
<dbReference type="InterPro" id="IPR006380">
    <property type="entry name" value="SPP-like_dom"/>
</dbReference>
<reference evidence="2 3" key="1">
    <citation type="submission" date="2021-04" db="EMBL/GenBank/DDBJ databases">
        <authorList>
            <person name="Pira H."/>
            <person name="Risdian C."/>
            <person name="Wink J."/>
        </authorList>
    </citation>
    <scope>NUCLEOTIDE SEQUENCE [LARGE SCALE GENOMIC DNA]</scope>
    <source>
        <strain evidence="2 3">WH53</strain>
    </source>
</reference>